<dbReference type="EMBL" id="JBFARM010000003">
    <property type="protein sequence ID" value="MEV4286064.1"/>
    <property type="molecule type" value="Genomic_DNA"/>
</dbReference>
<protein>
    <submittedName>
        <fullName evidence="1">Uncharacterized protein</fullName>
    </submittedName>
</protein>
<sequence>MQAARHVGAVGDGLAQAGEGFADVGDAQVVVGGGDAGLAADAAGERLRRALLRGYLAALNSATG</sequence>
<evidence type="ECO:0000313" key="2">
    <source>
        <dbReference type="Proteomes" id="UP001552427"/>
    </source>
</evidence>
<dbReference type="Proteomes" id="UP001552427">
    <property type="component" value="Unassembled WGS sequence"/>
</dbReference>
<keyword evidence="2" id="KW-1185">Reference proteome</keyword>
<comment type="caution">
    <text evidence="1">The sequence shown here is derived from an EMBL/GenBank/DDBJ whole genome shotgun (WGS) entry which is preliminary data.</text>
</comment>
<accession>A0ABV3H177</accession>
<organism evidence="1 2">
    <name type="scientific">Nonomuraea bangladeshensis</name>
    <dbReference type="NCBI Taxonomy" id="404385"/>
    <lineage>
        <taxon>Bacteria</taxon>
        <taxon>Bacillati</taxon>
        <taxon>Actinomycetota</taxon>
        <taxon>Actinomycetes</taxon>
        <taxon>Streptosporangiales</taxon>
        <taxon>Streptosporangiaceae</taxon>
        <taxon>Nonomuraea</taxon>
    </lineage>
</organism>
<dbReference type="RefSeq" id="WP_364447637.1">
    <property type="nucleotide sequence ID" value="NZ_JBFARM010000003.1"/>
</dbReference>
<proteinExistence type="predicted"/>
<name>A0ABV3H177_9ACTN</name>
<gene>
    <name evidence="1" type="ORF">AB0K40_11230</name>
</gene>
<evidence type="ECO:0000313" key="1">
    <source>
        <dbReference type="EMBL" id="MEV4286064.1"/>
    </source>
</evidence>
<reference evidence="1 2" key="1">
    <citation type="submission" date="2024-06" db="EMBL/GenBank/DDBJ databases">
        <title>The Natural Products Discovery Center: Release of the First 8490 Sequenced Strains for Exploring Actinobacteria Biosynthetic Diversity.</title>
        <authorList>
            <person name="Kalkreuter E."/>
            <person name="Kautsar S.A."/>
            <person name="Yang D."/>
            <person name="Bader C.D."/>
            <person name="Teijaro C.N."/>
            <person name="Fluegel L."/>
            <person name="Davis C.M."/>
            <person name="Simpson J.R."/>
            <person name="Lauterbach L."/>
            <person name="Steele A.D."/>
            <person name="Gui C."/>
            <person name="Meng S."/>
            <person name="Li G."/>
            <person name="Viehrig K."/>
            <person name="Ye F."/>
            <person name="Su P."/>
            <person name="Kiefer A.F."/>
            <person name="Nichols A."/>
            <person name="Cepeda A.J."/>
            <person name="Yan W."/>
            <person name="Fan B."/>
            <person name="Jiang Y."/>
            <person name="Adhikari A."/>
            <person name="Zheng C.-J."/>
            <person name="Schuster L."/>
            <person name="Cowan T.M."/>
            <person name="Smanski M.J."/>
            <person name="Chevrette M.G."/>
            <person name="De Carvalho L.P.S."/>
            <person name="Shen B."/>
        </authorList>
    </citation>
    <scope>NUCLEOTIDE SEQUENCE [LARGE SCALE GENOMIC DNA]</scope>
    <source>
        <strain evidence="1 2">NPDC049574</strain>
    </source>
</reference>